<keyword evidence="1" id="KW-0812">Transmembrane</keyword>
<sequence length="86" mass="10239">MLSRSLSFTNTLNGMQRKDSNEIIVAMCIIDLLLHLLDNYDDLNYVVWIFFYLVLIDDVVIFHHYHLLNHTFVVLNCMTDICWFVL</sequence>
<reference evidence="2" key="1">
    <citation type="submission" date="2016-06" db="UniProtKB">
        <authorList>
            <consortium name="WormBaseParasite"/>
        </authorList>
    </citation>
    <scope>IDENTIFICATION</scope>
</reference>
<dbReference type="AlphaFoldDB" id="A0A183KQB6"/>
<protein>
    <submittedName>
        <fullName evidence="2">Ovule protein</fullName>
    </submittedName>
</protein>
<evidence type="ECO:0000256" key="1">
    <source>
        <dbReference type="SAM" id="Phobius"/>
    </source>
</evidence>
<evidence type="ECO:0000313" key="2">
    <source>
        <dbReference type="WBParaSite" id="SCUD_0001725401-mRNA-1"/>
    </source>
</evidence>
<name>A0A183KQB6_9TREM</name>
<accession>A0A183KQB6</accession>
<proteinExistence type="predicted"/>
<keyword evidence="1" id="KW-0472">Membrane</keyword>
<keyword evidence="1" id="KW-1133">Transmembrane helix</keyword>
<dbReference type="WBParaSite" id="SCUD_0001725401-mRNA-1">
    <property type="protein sequence ID" value="SCUD_0001725401-mRNA-1"/>
    <property type="gene ID" value="SCUD_0001725401"/>
</dbReference>
<feature type="transmembrane region" description="Helical" evidence="1">
    <location>
        <begin position="43"/>
        <end position="62"/>
    </location>
</feature>
<organism evidence="2">
    <name type="scientific">Schistosoma curassoni</name>
    <dbReference type="NCBI Taxonomy" id="6186"/>
    <lineage>
        <taxon>Eukaryota</taxon>
        <taxon>Metazoa</taxon>
        <taxon>Spiralia</taxon>
        <taxon>Lophotrochozoa</taxon>
        <taxon>Platyhelminthes</taxon>
        <taxon>Trematoda</taxon>
        <taxon>Digenea</taxon>
        <taxon>Strigeidida</taxon>
        <taxon>Schistosomatoidea</taxon>
        <taxon>Schistosomatidae</taxon>
        <taxon>Schistosoma</taxon>
    </lineage>
</organism>